<gene>
    <name evidence="1" type="ORF">NPIL_38681</name>
</gene>
<comment type="caution">
    <text evidence="1">The sequence shown here is derived from an EMBL/GenBank/DDBJ whole genome shotgun (WGS) entry which is preliminary data.</text>
</comment>
<organism evidence="1 2">
    <name type="scientific">Nephila pilipes</name>
    <name type="common">Giant wood spider</name>
    <name type="synonym">Nephila maculata</name>
    <dbReference type="NCBI Taxonomy" id="299642"/>
    <lineage>
        <taxon>Eukaryota</taxon>
        <taxon>Metazoa</taxon>
        <taxon>Ecdysozoa</taxon>
        <taxon>Arthropoda</taxon>
        <taxon>Chelicerata</taxon>
        <taxon>Arachnida</taxon>
        <taxon>Araneae</taxon>
        <taxon>Araneomorphae</taxon>
        <taxon>Entelegynae</taxon>
        <taxon>Araneoidea</taxon>
        <taxon>Nephilidae</taxon>
        <taxon>Nephila</taxon>
    </lineage>
</organism>
<evidence type="ECO:0000313" key="2">
    <source>
        <dbReference type="Proteomes" id="UP000887013"/>
    </source>
</evidence>
<dbReference type="AlphaFoldDB" id="A0A8X6QXX9"/>
<protein>
    <submittedName>
        <fullName evidence="1">Uncharacterized protein</fullName>
    </submittedName>
</protein>
<proteinExistence type="predicted"/>
<dbReference type="EMBL" id="BMAW01085428">
    <property type="protein sequence ID" value="GFU42890.1"/>
    <property type="molecule type" value="Genomic_DNA"/>
</dbReference>
<reference evidence="1" key="1">
    <citation type="submission" date="2020-08" db="EMBL/GenBank/DDBJ databases">
        <title>Multicomponent nature underlies the extraordinary mechanical properties of spider dragline silk.</title>
        <authorList>
            <person name="Kono N."/>
            <person name="Nakamura H."/>
            <person name="Mori M."/>
            <person name="Yoshida Y."/>
            <person name="Ohtoshi R."/>
            <person name="Malay A.D."/>
            <person name="Moran D.A.P."/>
            <person name="Tomita M."/>
            <person name="Numata K."/>
            <person name="Arakawa K."/>
        </authorList>
    </citation>
    <scope>NUCLEOTIDE SEQUENCE</scope>
</reference>
<evidence type="ECO:0000313" key="1">
    <source>
        <dbReference type="EMBL" id="GFU42890.1"/>
    </source>
</evidence>
<dbReference type="Proteomes" id="UP000887013">
    <property type="component" value="Unassembled WGS sequence"/>
</dbReference>
<name>A0A8X6QXX9_NEPPI</name>
<keyword evidence="2" id="KW-1185">Reference proteome</keyword>
<accession>A0A8X6QXX9</accession>
<sequence>MVPDNLFSYLSLRINQHSSIRYNKKQDSSERASCYHLTRIQSLYRKNPEIVCDTCLLTLELELPLTRNKTYCIVVLDTFLVYRRFTVPSVSTSYTCTAPVGYASSDTIEGTAWKSADIMMPMRHAIEIDHHPFCWWMIAWKIILRDITESGSIHEPH</sequence>